<feature type="domain" description="DNA mismatch repair proteins mutS family" evidence="6">
    <location>
        <begin position="615"/>
        <end position="631"/>
    </location>
</feature>
<accession>A0A9W9HBG8</accession>
<gene>
    <name evidence="7" type="ORF">N7515_002047</name>
</gene>
<dbReference type="InterPro" id="IPR036187">
    <property type="entry name" value="DNA_mismatch_repair_MutS_sf"/>
</dbReference>
<dbReference type="SUPFAM" id="SSF52540">
    <property type="entry name" value="P-loop containing nucleoside triphosphate hydrolases"/>
    <property type="match status" value="1"/>
</dbReference>
<dbReference type="InterPro" id="IPR036678">
    <property type="entry name" value="MutS_con_dom_sf"/>
</dbReference>
<name>A0A9W9HBG8_9EURO</name>
<dbReference type="Proteomes" id="UP001149079">
    <property type="component" value="Unassembled WGS sequence"/>
</dbReference>
<evidence type="ECO:0000259" key="6">
    <source>
        <dbReference type="PROSITE" id="PS00486"/>
    </source>
</evidence>
<proteinExistence type="inferred from homology"/>
<dbReference type="GO" id="GO:0007131">
    <property type="term" value="P:reciprocal meiotic recombination"/>
    <property type="evidence" value="ECO:0007669"/>
    <property type="project" value="TreeGrafter"/>
</dbReference>
<dbReference type="InterPro" id="IPR045076">
    <property type="entry name" value="MutS"/>
</dbReference>
<reference evidence="7" key="1">
    <citation type="submission" date="2022-11" db="EMBL/GenBank/DDBJ databases">
        <authorList>
            <person name="Petersen C."/>
        </authorList>
    </citation>
    <scope>NUCLEOTIDE SEQUENCE</scope>
    <source>
        <strain evidence="7">IBT 22155</strain>
    </source>
</reference>
<evidence type="ECO:0000256" key="3">
    <source>
        <dbReference type="ARBA" id="ARBA00022840"/>
    </source>
</evidence>
<dbReference type="PIRSF" id="PIRSF005813">
    <property type="entry name" value="MSH2"/>
    <property type="match status" value="1"/>
</dbReference>
<dbReference type="InterPro" id="IPR011184">
    <property type="entry name" value="DNA_mismatch_repair_Msh2"/>
</dbReference>
<evidence type="ECO:0000256" key="4">
    <source>
        <dbReference type="ARBA" id="ARBA00023125"/>
    </source>
</evidence>
<dbReference type="InterPro" id="IPR007696">
    <property type="entry name" value="DNA_mismatch_repair_MutS_core"/>
</dbReference>
<dbReference type="FunFam" id="3.40.50.300:FF:002054">
    <property type="entry name" value="DNA mismatch repair protein MSH4"/>
    <property type="match status" value="1"/>
</dbReference>
<dbReference type="GO" id="GO:0006298">
    <property type="term" value="P:mismatch repair"/>
    <property type="evidence" value="ECO:0007669"/>
    <property type="project" value="InterPro"/>
</dbReference>
<dbReference type="InterPro" id="IPR027417">
    <property type="entry name" value="P-loop_NTPase"/>
</dbReference>
<dbReference type="Pfam" id="PF05192">
    <property type="entry name" value="MutS_III"/>
    <property type="match status" value="1"/>
</dbReference>
<dbReference type="EMBL" id="JAPQKL010000002">
    <property type="protein sequence ID" value="KAJ5143260.1"/>
    <property type="molecule type" value="Genomic_DNA"/>
</dbReference>
<dbReference type="PANTHER" id="PTHR11361:SF21">
    <property type="entry name" value="MUTS PROTEIN HOMOLOG 4"/>
    <property type="match status" value="1"/>
</dbReference>
<dbReference type="GO" id="GO:0005634">
    <property type="term" value="C:nucleus"/>
    <property type="evidence" value="ECO:0007669"/>
    <property type="project" value="TreeGrafter"/>
</dbReference>
<evidence type="ECO:0000313" key="8">
    <source>
        <dbReference type="Proteomes" id="UP001149079"/>
    </source>
</evidence>
<comment type="similarity">
    <text evidence="1">Belongs to the DNA mismatch repair MutS family.</text>
</comment>
<dbReference type="RefSeq" id="XP_056524904.1">
    <property type="nucleotide sequence ID" value="XM_056662791.1"/>
</dbReference>
<dbReference type="AlphaFoldDB" id="A0A9W9HBG8"/>
<evidence type="ECO:0000313" key="7">
    <source>
        <dbReference type="EMBL" id="KAJ5143260.1"/>
    </source>
</evidence>
<dbReference type="GeneID" id="81401961"/>
<dbReference type="PANTHER" id="PTHR11361">
    <property type="entry name" value="DNA MISMATCH REPAIR PROTEIN MUTS FAMILY MEMBER"/>
    <property type="match status" value="1"/>
</dbReference>
<dbReference type="Gene3D" id="3.40.50.300">
    <property type="entry name" value="P-loop containing nucleotide triphosphate hydrolases"/>
    <property type="match status" value="1"/>
</dbReference>
<evidence type="ECO:0000256" key="5">
    <source>
        <dbReference type="ARBA" id="ARBA00023254"/>
    </source>
</evidence>
<dbReference type="SMART" id="SM00534">
    <property type="entry name" value="MUTSac"/>
    <property type="match status" value="1"/>
</dbReference>
<dbReference type="GO" id="GO:0030983">
    <property type="term" value="F:mismatched DNA binding"/>
    <property type="evidence" value="ECO:0007669"/>
    <property type="project" value="InterPro"/>
</dbReference>
<dbReference type="PROSITE" id="PS00486">
    <property type="entry name" value="DNA_MISMATCH_REPAIR_2"/>
    <property type="match status" value="1"/>
</dbReference>
<protein>
    <recommendedName>
        <fullName evidence="6">DNA mismatch repair proteins mutS family domain-containing protein</fullName>
    </recommendedName>
</protein>
<dbReference type="Pfam" id="PF05188">
    <property type="entry name" value="MutS_II"/>
    <property type="match status" value="1"/>
</dbReference>
<evidence type="ECO:0000256" key="1">
    <source>
        <dbReference type="ARBA" id="ARBA00006271"/>
    </source>
</evidence>
<evidence type="ECO:0000256" key="2">
    <source>
        <dbReference type="ARBA" id="ARBA00022741"/>
    </source>
</evidence>
<dbReference type="GO" id="GO:0140664">
    <property type="term" value="F:ATP-dependent DNA damage sensor activity"/>
    <property type="evidence" value="ECO:0007669"/>
    <property type="project" value="InterPro"/>
</dbReference>
<keyword evidence="8" id="KW-1185">Reference proteome</keyword>
<dbReference type="InterPro" id="IPR007861">
    <property type="entry name" value="DNA_mismatch_repair_MutS_clamp"/>
</dbReference>
<dbReference type="GO" id="GO:0005524">
    <property type="term" value="F:ATP binding"/>
    <property type="evidence" value="ECO:0007669"/>
    <property type="project" value="UniProtKB-KW"/>
</dbReference>
<dbReference type="Gene3D" id="1.10.1420.10">
    <property type="match status" value="2"/>
</dbReference>
<dbReference type="SUPFAM" id="SSF53150">
    <property type="entry name" value="DNA repair protein MutS, domain II"/>
    <property type="match status" value="1"/>
</dbReference>
<keyword evidence="5" id="KW-0469">Meiosis</keyword>
<reference evidence="7" key="2">
    <citation type="journal article" date="2023" name="IMA Fungus">
        <title>Comparative genomic study of the Penicillium genus elucidates a diverse pangenome and 15 lateral gene transfer events.</title>
        <authorList>
            <person name="Petersen C."/>
            <person name="Sorensen T."/>
            <person name="Nielsen M.R."/>
            <person name="Sondergaard T.E."/>
            <person name="Sorensen J.L."/>
            <person name="Fitzpatrick D.A."/>
            <person name="Frisvad J.C."/>
            <person name="Nielsen K.L."/>
        </authorList>
    </citation>
    <scope>NUCLEOTIDE SEQUENCE</scope>
    <source>
        <strain evidence="7">IBT 22155</strain>
    </source>
</reference>
<keyword evidence="2" id="KW-0547">Nucleotide-binding</keyword>
<organism evidence="7 8">
    <name type="scientific">Penicillium bovifimosum</name>
    <dbReference type="NCBI Taxonomy" id="126998"/>
    <lineage>
        <taxon>Eukaryota</taxon>
        <taxon>Fungi</taxon>
        <taxon>Dikarya</taxon>
        <taxon>Ascomycota</taxon>
        <taxon>Pezizomycotina</taxon>
        <taxon>Eurotiomycetes</taxon>
        <taxon>Eurotiomycetidae</taxon>
        <taxon>Eurotiales</taxon>
        <taxon>Aspergillaceae</taxon>
        <taxon>Penicillium</taxon>
    </lineage>
</organism>
<dbReference type="Gene3D" id="3.30.420.110">
    <property type="entry name" value="MutS, connector domain"/>
    <property type="match status" value="1"/>
</dbReference>
<keyword evidence="3" id="KW-0067">ATP-binding</keyword>
<dbReference type="SMART" id="SM00533">
    <property type="entry name" value="MUTSd"/>
    <property type="match status" value="1"/>
</dbReference>
<sequence length="862" mass="95860">MSVYSTLDSFDPPSSRAASVAAQDIICAISESRGVSSTVGLAFVNLATAEAVLCQICDSQTYVKTIIKIGVFEPSEILFMNTAKESKLRYIIQENLPDPIFTFLDRRWWSEKTGHEYVDRLGFPEEIDSLKVTLGGNYFAACCFAAVLKYVEVELQRSFTSHSLRIRFEPSQGSMTIDLATIVSLELIQNLQNAKSKESLFGLLNETLTPMGARLLRASILQPSTERTKLTARYNAVEDLTTKEDMFVSVRQALKGFVDADKVLTAIILVPTKQTMQYVEQSVNNVIMLKTYVSSIKKIFQALGTAQSDLLLTIRELCAPEGHRSIEELINATLNEHVAYQSKPLDLRNQRIYCVKAGVNSLLDVARQTYKEANADATELIEKLSENCDMTLDLKFDTARQYYICISATEPRRLPDVFINVYRKRNRIECQTLDLVKLNQKITDAHNEVINMSNRTIQDLISDVCAEVSSLFRVSEAIAMLDMLASFAQLATNHEYIRPELTSTLAIKAGRHPIREQIHSSKFIPNDACATPQTRFQIITGCNMSGKSTYIRSLALITIMAQIGSFVPAQYATFPISHQLFARVATSDDLDANVSTFAAEMREMAFILRNIQPRSMVIIDELGRGTSTTDGLAIAVALAEALIASKALVWFVTHFHDLAKILAERSGVINLHLAADISPDASKMTMQYRLAEGPVPVRRYGLVLAKLVDLPKEVLEKANAVSGEMDELVKRRNSPSRAVAIAQKRKLLLALREQLMLARDRTMDGADLRDLLVKLQDDFVLRMTSINTEMETYLSGSEREEHTEDGLDSLVRASEDRALSSPALSEDNLEDDGMCVSELVGIESGLVSESDGFIDDDSVVLV</sequence>
<dbReference type="InterPro" id="IPR007860">
    <property type="entry name" value="DNA_mmatch_repair_MutS_con_dom"/>
</dbReference>
<dbReference type="SUPFAM" id="SSF48334">
    <property type="entry name" value="DNA repair protein MutS, domain III"/>
    <property type="match status" value="1"/>
</dbReference>
<comment type="caution">
    <text evidence="7">The sequence shown here is derived from an EMBL/GenBank/DDBJ whole genome shotgun (WGS) entry which is preliminary data.</text>
</comment>
<dbReference type="OrthoDB" id="276261at2759"/>
<keyword evidence="4" id="KW-0238">DNA-binding</keyword>
<dbReference type="Pfam" id="PF00488">
    <property type="entry name" value="MutS_V"/>
    <property type="match status" value="1"/>
</dbReference>
<dbReference type="InterPro" id="IPR000432">
    <property type="entry name" value="DNA_mismatch_repair_MutS_C"/>
</dbReference>
<dbReference type="Pfam" id="PF05190">
    <property type="entry name" value="MutS_IV"/>
    <property type="match status" value="1"/>
</dbReference>